<organism evidence="18 19">
    <name type="scientific">Actinomadura fibrosa</name>
    <dbReference type="NCBI Taxonomy" id="111802"/>
    <lineage>
        <taxon>Bacteria</taxon>
        <taxon>Bacillati</taxon>
        <taxon>Actinomycetota</taxon>
        <taxon>Actinomycetes</taxon>
        <taxon>Streptosporangiales</taxon>
        <taxon>Thermomonosporaceae</taxon>
        <taxon>Actinomadura</taxon>
    </lineage>
</organism>
<comment type="catalytic activity">
    <reaction evidence="11">
        <text>dibenzothiophene + FMNH2 + O2 = dibenzothiophene 5-oxide + FMN + H2O + H(+)</text>
        <dbReference type="Rhea" id="RHEA:49076"/>
        <dbReference type="ChEBI" id="CHEBI:15377"/>
        <dbReference type="ChEBI" id="CHEBI:15378"/>
        <dbReference type="ChEBI" id="CHEBI:15379"/>
        <dbReference type="ChEBI" id="CHEBI:23681"/>
        <dbReference type="ChEBI" id="CHEBI:23683"/>
        <dbReference type="ChEBI" id="CHEBI:57618"/>
        <dbReference type="ChEBI" id="CHEBI:58210"/>
    </reaction>
</comment>
<evidence type="ECO:0000256" key="7">
    <source>
        <dbReference type="ARBA" id="ARBA00034307"/>
    </source>
</evidence>
<evidence type="ECO:0000256" key="4">
    <source>
        <dbReference type="ARBA" id="ARBA00022741"/>
    </source>
</evidence>
<evidence type="ECO:0000313" key="18">
    <source>
        <dbReference type="EMBL" id="MFD0687406.1"/>
    </source>
</evidence>
<dbReference type="Pfam" id="PF02771">
    <property type="entry name" value="Acyl-CoA_dh_N"/>
    <property type="match status" value="1"/>
</dbReference>
<evidence type="ECO:0000313" key="19">
    <source>
        <dbReference type="Proteomes" id="UP001597063"/>
    </source>
</evidence>
<feature type="compositionally biased region" description="Gly residues" evidence="14">
    <location>
        <begin position="414"/>
        <end position="431"/>
    </location>
</feature>
<keyword evidence="4" id="KW-0547">Nucleotide-binding</keyword>
<dbReference type="PANTHER" id="PTHR43884:SF12">
    <property type="entry name" value="ISOVALERYL-COA DEHYDROGENASE, MITOCHONDRIAL-RELATED"/>
    <property type="match status" value="1"/>
</dbReference>
<feature type="region of interest" description="Disordered" evidence="14">
    <location>
        <begin position="391"/>
        <end position="437"/>
    </location>
</feature>
<evidence type="ECO:0000256" key="13">
    <source>
        <dbReference type="ARBA" id="ARBA00049456"/>
    </source>
</evidence>
<feature type="domain" description="Acyl-CoA oxidase/dehydrogenase middle" evidence="15">
    <location>
        <begin position="137"/>
        <end position="218"/>
    </location>
</feature>
<reference evidence="19" key="1">
    <citation type="journal article" date="2019" name="Int. J. Syst. Evol. Microbiol.">
        <title>The Global Catalogue of Microorganisms (GCM) 10K type strain sequencing project: providing services to taxonomists for standard genome sequencing and annotation.</title>
        <authorList>
            <consortium name="The Broad Institute Genomics Platform"/>
            <consortium name="The Broad Institute Genome Sequencing Center for Infectious Disease"/>
            <person name="Wu L."/>
            <person name="Ma J."/>
        </authorList>
    </citation>
    <scope>NUCLEOTIDE SEQUENCE [LARGE SCALE GENOMIC DNA]</scope>
    <source>
        <strain evidence="19">JCM 9371</strain>
    </source>
</reference>
<dbReference type="Gene3D" id="1.10.540.10">
    <property type="entry name" value="Acyl-CoA dehydrogenase/oxidase, N-terminal domain"/>
    <property type="match status" value="1"/>
</dbReference>
<feature type="domain" description="Acyl-CoA dehydrogenase/oxidase N-terminal" evidence="16">
    <location>
        <begin position="23"/>
        <end position="91"/>
    </location>
</feature>
<evidence type="ECO:0000256" key="9">
    <source>
        <dbReference type="ARBA" id="ARBA00034328"/>
    </source>
</evidence>
<dbReference type="CDD" id="cd00567">
    <property type="entry name" value="ACAD"/>
    <property type="match status" value="1"/>
</dbReference>
<dbReference type="Proteomes" id="UP001597063">
    <property type="component" value="Unassembled WGS sequence"/>
</dbReference>
<dbReference type="SUPFAM" id="SSF47203">
    <property type="entry name" value="Acyl-CoA dehydrogenase C-terminal domain-like"/>
    <property type="match status" value="1"/>
</dbReference>
<gene>
    <name evidence="18" type="ORF">ACFQZM_23120</name>
</gene>
<dbReference type="Pfam" id="PF08028">
    <property type="entry name" value="Acyl-CoA_dh_2"/>
    <property type="match status" value="1"/>
</dbReference>
<name>A0ABW2XLZ6_9ACTN</name>
<keyword evidence="3" id="KW-0288">FMN</keyword>
<keyword evidence="19" id="KW-1185">Reference proteome</keyword>
<sequence length="437" mass="46263">MRQLLTRRQRDFLAVAERLTGPFAERAAAHDEANTFPRENFDDLRDAGLLRLSIPIELGGMGATLAEILPVLERLAAADGSTALAAAAHISPLGQWGAVWRRTGDPRLERLLREAAEGRLVWASVTGEPDAPDLLTDARTRAERAEGGYRLTGRKTLAISTGIATHCSTTARYEDPDLGPRLMLFRVALTSPGLTVLPTWDALGMRGAQSNDVELDGVFVPDDALVHSLPVGHFDATVLQTVFAWAMPAFGAVYNGVALGALEYVTGHVVRRGATGDVRVRDAVAECEALLESSRALLYRHADEVLGGLLAQGLSVQEGFARCALVRRACTANAIAVVQRLAGVLGGEGFTRAAPFERMWRDVQAGRFLPFDDRSAAELIGATALGVPLAPEIGADESGPRSRPKRPVPRSAGDGHGTGVAGDGRAPGGAGTDQPAP</sequence>
<dbReference type="InterPro" id="IPR013107">
    <property type="entry name" value="Acyl-CoA_DH_C"/>
</dbReference>
<dbReference type="SUPFAM" id="SSF56645">
    <property type="entry name" value="Acyl-CoA dehydrogenase NM domain-like"/>
    <property type="match status" value="1"/>
</dbReference>
<evidence type="ECO:0000259" key="16">
    <source>
        <dbReference type="Pfam" id="PF02771"/>
    </source>
</evidence>
<evidence type="ECO:0000256" key="5">
    <source>
        <dbReference type="ARBA" id="ARBA00023002"/>
    </source>
</evidence>
<evidence type="ECO:0000256" key="8">
    <source>
        <dbReference type="ARBA" id="ARBA00034317"/>
    </source>
</evidence>
<comment type="catalytic activity">
    <reaction evidence="12">
        <text>dibenzothiophene 5-oxide + FMNH2 + O2 = dibenzothiophene 5,5-dioxide + FMN + H2O + H(+)</text>
        <dbReference type="Rhea" id="RHEA:49080"/>
        <dbReference type="ChEBI" id="CHEBI:15377"/>
        <dbReference type="ChEBI" id="CHEBI:15378"/>
        <dbReference type="ChEBI" id="CHEBI:15379"/>
        <dbReference type="ChEBI" id="CHEBI:23683"/>
        <dbReference type="ChEBI" id="CHEBI:57618"/>
        <dbReference type="ChEBI" id="CHEBI:58210"/>
        <dbReference type="ChEBI" id="CHEBI:90356"/>
    </reaction>
</comment>
<feature type="domain" description="Acyl-CoA dehydrogenase C-terminal" evidence="17">
    <location>
        <begin position="250"/>
        <end position="366"/>
    </location>
</feature>
<dbReference type="EMBL" id="JBHTGP010000012">
    <property type="protein sequence ID" value="MFD0687406.1"/>
    <property type="molecule type" value="Genomic_DNA"/>
</dbReference>
<dbReference type="InterPro" id="IPR036250">
    <property type="entry name" value="AcylCo_DH-like_C"/>
</dbReference>
<keyword evidence="5 18" id="KW-0560">Oxidoreductase</keyword>
<evidence type="ECO:0000259" key="17">
    <source>
        <dbReference type="Pfam" id="PF08028"/>
    </source>
</evidence>
<evidence type="ECO:0000256" key="2">
    <source>
        <dbReference type="ARBA" id="ARBA00022630"/>
    </source>
</evidence>
<proteinExistence type="inferred from homology"/>
<comment type="catalytic activity">
    <reaction evidence="13">
        <text>dibenzothiophene + 2 FMNH2 + 2 O2 = dibenzothiophene 5,5-dioxide + 2 FMN + 2 H2O + 2 H(+)</text>
        <dbReference type="Rhea" id="RHEA:49072"/>
        <dbReference type="ChEBI" id="CHEBI:15377"/>
        <dbReference type="ChEBI" id="CHEBI:15378"/>
        <dbReference type="ChEBI" id="CHEBI:15379"/>
        <dbReference type="ChEBI" id="CHEBI:23681"/>
        <dbReference type="ChEBI" id="CHEBI:57618"/>
        <dbReference type="ChEBI" id="CHEBI:58210"/>
        <dbReference type="ChEBI" id="CHEBI:90356"/>
        <dbReference type="EC" id="1.14.14.21"/>
    </reaction>
</comment>
<comment type="pathway">
    <text evidence="7">Sulfur metabolism; dibenzothiophene degradation.</text>
</comment>
<comment type="similarity">
    <text evidence="8">Belongs to the DszC flavin monooxygenase family.</text>
</comment>
<dbReference type="InterPro" id="IPR046373">
    <property type="entry name" value="Acyl-CoA_Oxase/DH_mid-dom_sf"/>
</dbReference>
<comment type="caution">
    <text evidence="18">The sequence shown here is derived from an EMBL/GenBank/DDBJ whole genome shotgun (WGS) entry which is preliminary data.</text>
</comment>
<dbReference type="Pfam" id="PF02770">
    <property type="entry name" value="Acyl-CoA_dh_M"/>
    <property type="match status" value="1"/>
</dbReference>
<dbReference type="InterPro" id="IPR037069">
    <property type="entry name" value="AcylCoA_DH/ox_N_sf"/>
</dbReference>
<evidence type="ECO:0000256" key="3">
    <source>
        <dbReference type="ARBA" id="ARBA00022643"/>
    </source>
</evidence>
<keyword evidence="2" id="KW-0285">Flavoprotein</keyword>
<dbReference type="Gene3D" id="1.20.140.10">
    <property type="entry name" value="Butyryl-CoA Dehydrogenase, subunit A, domain 3"/>
    <property type="match status" value="1"/>
</dbReference>
<dbReference type="GO" id="GO:0016491">
    <property type="term" value="F:oxidoreductase activity"/>
    <property type="evidence" value="ECO:0007669"/>
    <property type="project" value="UniProtKB-KW"/>
</dbReference>
<dbReference type="InterPro" id="IPR009100">
    <property type="entry name" value="AcylCoA_DH/oxidase_NM_dom_sf"/>
</dbReference>
<evidence type="ECO:0000256" key="1">
    <source>
        <dbReference type="ARBA" id="ARBA00004496"/>
    </source>
</evidence>
<evidence type="ECO:0000256" key="6">
    <source>
        <dbReference type="ARBA" id="ARBA00023033"/>
    </source>
</evidence>
<dbReference type="PANTHER" id="PTHR43884">
    <property type="entry name" value="ACYL-COA DEHYDROGENASE"/>
    <property type="match status" value="1"/>
</dbReference>
<dbReference type="PIRSF" id="PIRSF016578">
    <property type="entry name" value="HsaA"/>
    <property type="match status" value="1"/>
</dbReference>
<evidence type="ECO:0000256" key="12">
    <source>
        <dbReference type="ARBA" id="ARBA00048445"/>
    </source>
</evidence>
<evidence type="ECO:0000256" key="11">
    <source>
        <dbReference type="ARBA" id="ARBA00047859"/>
    </source>
</evidence>
<dbReference type="InterPro" id="IPR006091">
    <property type="entry name" value="Acyl-CoA_Oxase/DH_mid-dom"/>
</dbReference>
<protein>
    <recommendedName>
        <fullName evidence="10">Dibenzothiophene monooxygenase</fullName>
        <ecNumber evidence="9">1.14.14.21</ecNumber>
    </recommendedName>
</protein>
<dbReference type="EC" id="1.14.14.21" evidence="9"/>
<accession>A0ABW2XLZ6</accession>
<evidence type="ECO:0000256" key="10">
    <source>
        <dbReference type="ARBA" id="ARBA00034345"/>
    </source>
</evidence>
<evidence type="ECO:0000259" key="15">
    <source>
        <dbReference type="Pfam" id="PF02770"/>
    </source>
</evidence>
<evidence type="ECO:0000256" key="14">
    <source>
        <dbReference type="SAM" id="MobiDB-lite"/>
    </source>
</evidence>
<dbReference type="Gene3D" id="2.40.110.10">
    <property type="entry name" value="Butyryl-CoA Dehydrogenase, subunit A, domain 2"/>
    <property type="match status" value="1"/>
</dbReference>
<keyword evidence="6" id="KW-0503">Monooxygenase</keyword>
<comment type="subcellular location">
    <subcellularLocation>
        <location evidence="1">Cytoplasm</location>
    </subcellularLocation>
</comment>
<dbReference type="RefSeq" id="WP_131761130.1">
    <property type="nucleotide sequence ID" value="NZ_CAACUY010000148.1"/>
</dbReference>
<dbReference type="InterPro" id="IPR013786">
    <property type="entry name" value="AcylCoA_DH/ox_N"/>
</dbReference>